<organism evidence="1">
    <name type="scientific">viral metagenome</name>
    <dbReference type="NCBI Taxonomy" id="1070528"/>
    <lineage>
        <taxon>unclassified sequences</taxon>
        <taxon>metagenomes</taxon>
        <taxon>organismal metagenomes</taxon>
    </lineage>
</organism>
<protein>
    <submittedName>
        <fullName evidence="1">Uncharacterized protein</fullName>
    </submittedName>
</protein>
<accession>A0A6C0K215</accession>
<evidence type="ECO:0000313" key="1">
    <source>
        <dbReference type="EMBL" id="QHU11613.1"/>
    </source>
</evidence>
<name>A0A6C0K215_9ZZZZ</name>
<proteinExistence type="predicted"/>
<sequence length="118" mass="13871">MDPKQKYLQPVYGWAMNFGYGYTRQPNIFFKSSYQTPGHSPPVFSTDPRFMSQSPFYQLGPQHPSPPNCPYYNYTLPDNYPVVANTPQINPRAYWYLPYDTFDWKDYNNTPVVQVPKP</sequence>
<dbReference type="AlphaFoldDB" id="A0A6C0K215"/>
<dbReference type="EMBL" id="MN740787">
    <property type="protein sequence ID" value="QHU11613.1"/>
    <property type="molecule type" value="Genomic_DNA"/>
</dbReference>
<reference evidence="1" key="1">
    <citation type="journal article" date="2020" name="Nature">
        <title>Giant virus diversity and host interactions through global metagenomics.</title>
        <authorList>
            <person name="Schulz F."/>
            <person name="Roux S."/>
            <person name="Paez-Espino D."/>
            <person name="Jungbluth S."/>
            <person name="Walsh D.A."/>
            <person name="Denef V.J."/>
            <person name="McMahon K.D."/>
            <person name="Konstantinidis K.T."/>
            <person name="Eloe-Fadrosh E.A."/>
            <person name="Kyrpides N.C."/>
            <person name="Woyke T."/>
        </authorList>
    </citation>
    <scope>NUCLEOTIDE SEQUENCE</scope>
    <source>
        <strain evidence="1">GVMAG-S-1101169-75</strain>
    </source>
</reference>